<dbReference type="FunFam" id="1.20.1560.10:FF:000037">
    <property type="entry name" value="ATP-binding cassette subfamily C member 10"/>
    <property type="match status" value="1"/>
</dbReference>
<dbReference type="CDD" id="cd18598">
    <property type="entry name" value="ABC_6TM_MRP7_D1_like"/>
    <property type="match status" value="1"/>
</dbReference>
<dbReference type="PANTHER" id="PTHR24223">
    <property type="entry name" value="ATP-BINDING CASSETTE SUB-FAMILY C"/>
    <property type="match status" value="1"/>
</dbReference>
<dbReference type="SMART" id="SM00382">
    <property type="entry name" value="AAA"/>
    <property type="match status" value="1"/>
</dbReference>
<dbReference type="PROSITE" id="PS50893">
    <property type="entry name" value="ABC_TRANSPORTER_2"/>
    <property type="match status" value="1"/>
</dbReference>
<evidence type="ECO:0000256" key="11">
    <source>
        <dbReference type="ARBA" id="ARBA00023136"/>
    </source>
</evidence>
<evidence type="ECO:0000256" key="7">
    <source>
        <dbReference type="ARBA" id="ARBA00022741"/>
    </source>
</evidence>
<organism evidence="16 17">
    <name type="scientific">Ditylenchus dipsaci</name>
    <dbReference type="NCBI Taxonomy" id="166011"/>
    <lineage>
        <taxon>Eukaryota</taxon>
        <taxon>Metazoa</taxon>
        <taxon>Ecdysozoa</taxon>
        <taxon>Nematoda</taxon>
        <taxon>Chromadorea</taxon>
        <taxon>Rhabditida</taxon>
        <taxon>Tylenchina</taxon>
        <taxon>Tylenchomorpha</taxon>
        <taxon>Sphaerularioidea</taxon>
        <taxon>Anguinidae</taxon>
        <taxon>Anguininae</taxon>
        <taxon>Ditylenchus</taxon>
    </lineage>
</organism>
<evidence type="ECO:0000256" key="13">
    <source>
        <dbReference type="SAM" id="Phobius"/>
    </source>
</evidence>
<keyword evidence="4" id="KW-0813">Transport</keyword>
<feature type="transmembrane region" description="Helical" evidence="13">
    <location>
        <begin position="309"/>
        <end position="329"/>
    </location>
</feature>
<reference evidence="17" key="1">
    <citation type="submission" date="2022-11" db="UniProtKB">
        <authorList>
            <consortium name="WormBaseParasite"/>
        </authorList>
    </citation>
    <scope>IDENTIFICATION</scope>
</reference>
<dbReference type="GO" id="GO:0016020">
    <property type="term" value="C:membrane"/>
    <property type="evidence" value="ECO:0007669"/>
    <property type="project" value="UniProtKB-SubCell"/>
</dbReference>
<evidence type="ECO:0000256" key="8">
    <source>
        <dbReference type="ARBA" id="ARBA00022840"/>
    </source>
</evidence>
<dbReference type="GO" id="GO:0005524">
    <property type="term" value="F:ATP binding"/>
    <property type="evidence" value="ECO:0007669"/>
    <property type="project" value="UniProtKB-KW"/>
</dbReference>
<feature type="domain" description="ABC transmembrane type-1" evidence="15">
    <location>
        <begin position="247"/>
        <end position="452"/>
    </location>
</feature>
<dbReference type="Pfam" id="PF00005">
    <property type="entry name" value="ABC_tran"/>
    <property type="match status" value="1"/>
</dbReference>
<dbReference type="GO" id="GO:0016887">
    <property type="term" value="F:ATP hydrolysis activity"/>
    <property type="evidence" value="ECO:0007669"/>
    <property type="project" value="InterPro"/>
</dbReference>
<evidence type="ECO:0000259" key="15">
    <source>
        <dbReference type="PROSITE" id="PS50929"/>
    </source>
</evidence>
<evidence type="ECO:0000313" key="17">
    <source>
        <dbReference type="WBParaSite" id="jg18269"/>
    </source>
</evidence>
<feature type="domain" description="ABC transporter" evidence="14">
    <location>
        <begin position="485"/>
        <end position="682"/>
    </location>
</feature>
<evidence type="ECO:0000259" key="14">
    <source>
        <dbReference type="PROSITE" id="PS50893"/>
    </source>
</evidence>
<evidence type="ECO:0000256" key="3">
    <source>
        <dbReference type="ARBA" id="ARBA00012191"/>
    </source>
</evidence>
<dbReference type="Gene3D" id="3.40.50.300">
    <property type="entry name" value="P-loop containing nucleotide triphosphate hydrolases"/>
    <property type="match status" value="1"/>
</dbReference>
<dbReference type="InterPro" id="IPR003593">
    <property type="entry name" value="AAA+_ATPase"/>
</dbReference>
<keyword evidence="8" id="KW-0067">ATP-binding</keyword>
<feature type="transmembrane region" description="Helical" evidence="13">
    <location>
        <begin position="279"/>
        <end position="303"/>
    </location>
</feature>
<evidence type="ECO:0000256" key="12">
    <source>
        <dbReference type="ARBA" id="ARBA00034018"/>
    </source>
</evidence>
<evidence type="ECO:0000256" key="6">
    <source>
        <dbReference type="ARBA" id="ARBA00022737"/>
    </source>
</evidence>
<dbReference type="SUPFAM" id="SSF90123">
    <property type="entry name" value="ABC transporter transmembrane region"/>
    <property type="match status" value="1"/>
</dbReference>
<dbReference type="PANTHER" id="PTHR24223:SF330">
    <property type="entry name" value="ATP-BINDING CASSETTE SUB-FAMILY C MEMBER 10"/>
    <property type="match status" value="1"/>
</dbReference>
<keyword evidence="7" id="KW-0547">Nucleotide-binding</keyword>
<dbReference type="SUPFAM" id="SSF52540">
    <property type="entry name" value="P-loop containing nucleoside triphosphate hydrolases"/>
    <property type="match status" value="1"/>
</dbReference>
<dbReference type="InterPro" id="IPR011527">
    <property type="entry name" value="ABC1_TM_dom"/>
</dbReference>
<dbReference type="GO" id="GO:0008559">
    <property type="term" value="F:ABC-type xenobiotic transporter activity"/>
    <property type="evidence" value="ECO:0007669"/>
    <property type="project" value="UniProtKB-EC"/>
</dbReference>
<feature type="transmembrane region" description="Helical" evidence="13">
    <location>
        <begin position="83"/>
        <end position="103"/>
    </location>
</feature>
<keyword evidence="16" id="KW-1185">Reference proteome</keyword>
<dbReference type="WBParaSite" id="jg18269">
    <property type="protein sequence ID" value="jg18269"/>
    <property type="gene ID" value="jg18269"/>
</dbReference>
<feature type="transmembrane region" description="Helical" evidence="13">
    <location>
        <begin position="49"/>
        <end position="71"/>
    </location>
</feature>
<keyword evidence="5 13" id="KW-0812">Transmembrane</keyword>
<feature type="transmembrane region" description="Helical" evidence="13">
    <location>
        <begin position="389"/>
        <end position="414"/>
    </location>
</feature>
<keyword evidence="6" id="KW-0677">Repeat</keyword>
<comment type="similarity">
    <text evidence="2">Belongs to the ABC transporter superfamily. ABCC family. Conjugate transporter (TC 3.A.1.208) subfamily.</text>
</comment>
<dbReference type="InterPro" id="IPR050173">
    <property type="entry name" value="ABC_transporter_C-like"/>
</dbReference>
<dbReference type="Pfam" id="PF00664">
    <property type="entry name" value="ABC_membrane"/>
    <property type="match status" value="1"/>
</dbReference>
<dbReference type="InterPro" id="IPR027417">
    <property type="entry name" value="P-loop_NTPase"/>
</dbReference>
<evidence type="ECO:0000256" key="2">
    <source>
        <dbReference type="ARBA" id="ARBA00009726"/>
    </source>
</evidence>
<feature type="transmembrane region" description="Helical" evidence="13">
    <location>
        <begin position="20"/>
        <end position="42"/>
    </location>
</feature>
<dbReference type="InterPro" id="IPR036640">
    <property type="entry name" value="ABC1_TM_sf"/>
</dbReference>
<evidence type="ECO:0000313" key="16">
    <source>
        <dbReference type="Proteomes" id="UP000887574"/>
    </source>
</evidence>
<dbReference type="InterPro" id="IPR017871">
    <property type="entry name" value="ABC_transporter-like_CS"/>
</dbReference>
<dbReference type="EC" id="7.6.2.2" evidence="3"/>
<evidence type="ECO:0000256" key="1">
    <source>
        <dbReference type="ARBA" id="ARBA00004370"/>
    </source>
</evidence>
<dbReference type="PROSITE" id="PS50929">
    <property type="entry name" value="ABC_TM1F"/>
    <property type="match status" value="1"/>
</dbReference>
<protein>
    <recommendedName>
        <fullName evidence="3">ABC-type xenobiotic transporter</fullName>
        <ecNumber evidence="3">7.6.2.2</ecNumber>
    </recommendedName>
</protein>
<keyword evidence="10 13" id="KW-1133">Transmembrane helix</keyword>
<dbReference type="Proteomes" id="UP000887574">
    <property type="component" value="Unplaced"/>
</dbReference>
<evidence type="ECO:0000256" key="4">
    <source>
        <dbReference type="ARBA" id="ARBA00022448"/>
    </source>
</evidence>
<comment type="catalytic activity">
    <reaction evidence="12">
        <text>ATP + H2O + xenobioticSide 1 = ADP + phosphate + xenobioticSide 2.</text>
        <dbReference type="EC" id="7.6.2.2"/>
    </reaction>
</comment>
<evidence type="ECO:0000256" key="10">
    <source>
        <dbReference type="ARBA" id="ARBA00022989"/>
    </source>
</evidence>
<dbReference type="PROSITE" id="PS00211">
    <property type="entry name" value="ABC_TRANSPORTER_1"/>
    <property type="match status" value="1"/>
</dbReference>
<keyword evidence="11 13" id="KW-0472">Membrane</keyword>
<keyword evidence="9" id="KW-1278">Translocase</keyword>
<dbReference type="Gene3D" id="1.20.1560.10">
    <property type="entry name" value="ABC transporter type 1, transmembrane domain"/>
    <property type="match status" value="1"/>
</dbReference>
<evidence type="ECO:0000256" key="5">
    <source>
        <dbReference type="ARBA" id="ARBA00022692"/>
    </source>
</evidence>
<dbReference type="AlphaFoldDB" id="A0A915DCR7"/>
<name>A0A915DCR7_9BILA</name>
<comment type="subcellular location">
    <subcellularLocation>
        <location evidence="1">Membrane</location>
    </subcellularLocation>
</comment>
<sequence length="682" mass="77153">MTSVLLSSSTPFMLPAVYLIEYSIIGLIWFVYAFVWIFTIYYNTWTRPLGLSLAYGFVSKSFIIVAVQRWLFYGFSDFRTLSILAIVALHLVNYVFAFMEFVLSKKARDGDQLINDGTIHLDDLGDEGTNIFSKLFFWWTNPLIRKGYKSQINYVDDLFKLPPTLKVLRVEREFLESASNQFTDAELFSFSKALVRAFGLKYFSLAILRLFGDCFKFAGPVLLHLLITSLQSPVPDGFGYLFAALIAVYDKLLQIPACRLSKFSSGQLINFMSTDVDRIVGFVGSFHAVWSMPLNLGIALYLLYREVGLAFLSGLLAAIITVPLNKYIASKIGDMSTKMMHYKDQRIRLVTESMRAIRVVKLSNWEPFFEQKINAIRAKELKYLKARKYLDAVCVYLWASAPILITIAILSTYTVVMHEQLTAAKVFTSLALVNILILPLNAFPWVLNSMVEAYVSKKRFDKFFDIQNMEPYNHYALTDAPEKLLQLEKAKFSWSDGRFFVRNISFSGEKGSIIGIIGPVGCGKSTILMGILGETESMNKQNLSTRVVKVRQSAINEGFAYTGQECWLRRGTVKENIVCGTSFQPDFYQKVLEATALEHDIALMPGRDDYLVGDEGTTLSGGQRARMALARAIYQDNDVYLLDDPFASLDQNVGRFVLKNAIQGLLKEREKLVVISLITCNT</sequence>
<dbReference type="InterPro" id="IPR003439">
    <property type="entry name" value="ABC_transporter-like_ATP-bd"/>
</dbReference>
<evidence type="ECO:0000256" key="9">
    <source>
        <dbReference type="ARBA" id="ARBA00022967"/>
    </source>
</evidence>
<proteinExistence type="inferred from homology"/>
<accession>A0A915DCR7</accession>
<feature type="transmembrane region" description="Helical" evidence="13">
    <location>
        <begin position="426"/>
        <end position="447"/>
    </location>
</feature>